<protein>
    <submittedName>
        <fullName evidence="1">Uncharacterized protein</fullName>
    </submittedName>
</protein>
<evidence type="ECO:0000313" key="1">
    <source>
        <dbReference type="EMBL" id="KAL3516722.1"/>
    </source>
</evidence>
<sequence length="95" mass="10362">MDNIEPGKEVSEDSTRESLIALSYTAPEKVSAARNSNEKLTGENVVEAMKVDGDDKYRSQLISISYSQSPDTKTPPVFPGENTGNSLAFFGFNEL</sequence>
<proteinExistence type="predicted"/>
<comment type="caution">
    <text evidence="1">The sequence shown here is derived from an EMBL/GenBank/DDBJ whole genome shotgun (WGS) entry which is preliminary data.</text>
</comment>
<dbReference type="EMBL" id="JBJUIK010000010">
    <property type="protein sequence ID" value="KAL3516722.1"/>
    <property type="molecule type" value="Genomic_DNA"/>
</dbReference>
<evidence type="ECO:0000313" key="2">
    <source>
        <dbReference type="Proteomes" id="UP001630127"/>
    </source>
</evidence>
<name>A0ABD2ZF23_9GENT</name>
<dbReference type="PANTHER" id="PTHR35282">
    <property type="entry name" value="F5D14.24 PROTEIN"/>
    <property type="match status" value="1"/>
</dbReference>
<accession>A0ABD2ZF23</accession>
<dbReference type="InterPro" id="IPR049198">
    <property type="entry name" value="DUF6865"/>
</dbReference>
<dbReference type="Pfam" id="PF21737">
    <property type="entry name" value="DUF6865"/>
    <property type="match status" value="1"/>
</dbReference>
<dbReference type="PANTHER" id="PTHR35282:SF2">
    <property type="entry name" value="F5D14.24 PROTEIN"/>
    <property type="match status" value="1"/>
</dbReference>
<keyword evidence="2" id="KW-1185">Reference proteome</keyword>
<reference evidence="1 2" key="1">
    <citation type="submission" date="2024-11" db="EMBL/GenBank/DDBJ databases">
        <title>A near-complete genome assembly of Cinchona calisaya.</title>
        <authorList>
            <person name="Lian D.C."/>
            <person name="Zhao X.W."/>
            <person name="Wei L."/>
        </authorList>
    </citation>
    <scope>NUCLEOTIDE SEQUENCE [LARGE SCALE GENOMIC DNA]</scope>
    <source>
        <tissue evidence="1">Nenye</tissue>
    </source>
</reference>
<dbReference type="Proteomes" id="UP001630127">
    <property type="component" value="Unassembled WGS sequence"/>
</dbReference>
<organism evidence="1 2">
    <name type="scientific">Cinchona calisaya</name>
    <dbReference type="NCBI Taxonomy" id="153742"/>
    <lineage>
        <taxon>Eukaryota</taxon>
        <taxon>Viridiplantae</taxon>
        <taxon>Streptophyta</taxon>
        <taxon>Embryophyta</taxon>
        <taxon>Tracheophyta</taxon>
        <taxon>Spermatophyta</taxon>
        <taxon>Magnoliopsida</taxon>
        <taxon>eudicotyledons</taxon>
        <taxon>Gunneridae</taxon>
        <taxon>Pentapetalae</taxon>
        <taxon>asterids</taxon>
        <taxon>lamiids</taxon>
        <taxon>Gentianales</taxon>
        <taxon>Rubiaceae</taxon>
        <taxon>Cinchonoideae</taxon>
        <taxon>Cinchoneae</taxon>
        <taxon>Cinchona</taxon>
    </lineage>
</organism>
<gene>
    <name evidence="1" type="ORF">ACH5RR_023624</name>
</gene>
<dbReference type="AlphaFoldDB" id="A0ABD2ZF23"/>